<comment type="subcellular location">
    <subcellularLocation>
        <location evidence="1 8">Nucleus</location>
    </subcellularLocation>
</comment>
<dbReference type="InterPro" id="IPR008422">
    <property type="entry name" value="KN_HD"/>
</dbReference>
<evidence type="ECO:0000259" key="10">
    <source>
        <dbReference type="PROSITE" id="PS50071"/>
    </source>
</evidence>
<evidence type="ECO:0000256" key="5">
    <source>
        <dbReference type="ARBA" id="ARBA00023155"/>
    </source>
</evidence>
<dbReference type="PROSITE" id="PS50071">
    <property type="entry name" value="HOMEOBOX_2"/>
    <property type="match status" value="1"/>
</dbReference>
<evidence type="ECO:0000313" key="12">
    <source>
        <dbReference type="RefSeq" id="XP_029120444.1"/>
    </source>
</evidence>
<dbReference type="GeneID" id="105042895"/>
<keyword evidence="11" id="KW-1185">Reference proteome</keyword>
<reference evidence="12 13" key="1">
    <citation type="submission" date="2025-04" db="UniProtKB">
        <authorList>
            <consortium name="RefSeq"/>
        </authorList>
    </citation>
    <scope>IDENTIFICATION</scope>
</reference>
<evidence type="ECO:0000256" key="7">
    <source>
        <dbReference type="ARBA" id="ARBA00023242"/>
    </source>
</evidence>
<accession>A0A8N4EWP3</accession>
<dbReference type="GO" id="GO:0003677">
    <property type="term" value="F:DNA binding"/>
    <property type="evidence" value="ECO:0007669"/>
    <property type="project" value="UniProtKB-UniRule"/>
</dbReference>
<dbReference type="OrthoDB" id="10056939at2759"/>
<keyword evidence="3" id="KW-0805">Transcription regulation</keyword>
<dbReference type="GO" id="GO:0005634">
    <property type="term" value="C:nucleus"/>
    <property type="evidence" value="ECO:0007669"/>
    <property type="project" value="UniProtKB-SubCell"/>
</dbReference>
<name>A0A8N4EWP3_ELAGV</name>
<dbReference type="CDD" id="cd00086">
    <property type="entry name" value="homeodomain"/>
    <property type="match status" value="1"/>
</dbReference>
<dbReference type="SMART" id="SM00389">
    <property type="entry name" value="HOX"/>
    <property type="match status" value="1"/>
</dbReference>
<keyword evidence="7 8" id="KW-0539">Nucleus</keyword>
<evidence type="ECO:0000256" key="3">
    <source>
        <dbReference type="ARBA" id="ARBA00023015"/>
    </source>
</evidence>
<dbReference type="InterPro" id="IPR050224">
    <property type="entry name" value="TALE_homeobox"/>
</dbReference>
<evidence type="ECO:0000256" key="8">
    <source>
        <dbReference type="PROSITE-ProRule" id="PRU00108"/>
    </source>
</evidence>
<dbReference type="RefSeq" id="XP_073108946.1">
    <property type="nucleotide sequence ID" value="XM_073252845.1"/>
</dbReference>
<dbReference type="RefSeq" id="XP_073108945.1">
    <property type="nucleotide sequence ID" value="XM_073252844.1"/>
</dbReference>
<dbReference type="Proteomes" id="UP000504607">
    <property type="component" value="Chromosome 1"/>
</dbReference>
<dbReference type="RefSeq" id="XP_029120444.1">
    <property type="nucleotide sequence ID" value="XM_029264611.1"/>
</dbReference>
<proteinExistence type="inferred from homology"/>
<dbReference type="Pfam" id="PF07526">
    <property type="entry name" value="POX"/>
    <property type="match status" value="1"/>
</dbReference>
<feature type="region of interest" description="Disordered" evidence="9">
    <location>
        <begin position="575"/>
        <end position="596"/>
    </location>
</feature>
<evidence type="ECO:0000313" key="13">
    <source>
        <dbReference type="RefSeq" id="XP_029120445.1"/>
    </source>
</evidence>
<dbReference type="PANTHER" id="PTHR11850">
    <property type="entry name" value="HOMEOBOX PROTEIN TRANSCRIPTION FACTORS"/>
    <property type="match status" value="1"/>
</dbReference>
<dbReference type="InterPro" id="IPR001356">
    <property type="entry name" value="HD"/>
</dbReference>
<comment type="similarity">
    <text evidence="2">Belongs to the TALE/BELL homeobox family.</text>
</comment>
<dbReference type="RefSeq" id="XP_073108940.1">
    <property type="nucleotide sequence ID" value="XM_073252839.1"/>
</dbReference>
<dbReference type="RefSeq" id="XP_073108944.1">
    <property type="nucleotide sequence ID" value="XM_073252843.1"/>
</dbReference>
<dbReference type="SUPFAM" id="SSF46689">
    <property type="entry name" value="Homeodomain-like"/>
    <property type="match status" value="1"/>
</dbReference>
<keyword evidence="4 8" id="KW-0238">DNA-binding</keyword>
<evidence type="ECO:0000256" key="1">
    <source>
        <dbReference type="ARBA" id="ARBA00004123"/>
    </source>
</evidence>
<feature type="domain" description="Homeobox" evidence="10">
    <location>
        <begin position="499"/>
        <end position="562"/>
    </location>
</feature>
<dbReference type="Pfam" id="PF05920">
    <property type="entry name" value="Homeobox_KN"/>
    <property type="match status" value="1"/>
</dbReference>
<gene>
    <name evidence="12 13" type="primary">LOC105042895</name>
</gene>
<dbReference type="AlphaFoldDB" id="A0A8N4EWP3"/>
<feature type="DNA-binding region" description="Homeobox" evidence="8">
    <location>
        <begin position="501"/>
        <end position="563"/>
    </location>
</feature>
<evidence type="ECO:0000313" key="11">
    <source>
        <dbReference type="Proteomes" id="UP000504607"/>
    </source>
</evidence>
<dbReference type="RefSeq" id="XP_073108942.1">
    <property type="nucleotide sequence ID" value="XM_073252841.1"/>
</dbReference>
<evidence type="ECO:0000256" key="2">
    <source>
        <dbReference type="ARBA" id="ARBA00006454"/>
    </source>
</evidence>
<keyword evidence="6" id="KW-0804">Transcription</keyword>
<dbReference type="GO" id="GO:0006355">
    <property type="term" value="P:regulation of DNA-templated transcription"/>
    <property type="evidence" value="ECO:0007669"/>
    <property type="project" value="InterPro"/>
</dbReference>
<sequence length="596" mass="66240">MENDVSDTSQRTTDHDHMDINAVASNMFSGPFTQSGMIDHDSNEQMMAGNTLYPALPEEVLNSLYITNHGSISNYASRGNASFEDSVGKTGLREHLLGGSLFATSLAYVLTGSPSLQEDITGSSVSSTSALPLDEIRALSSRDRCNTFGPQDVASFSGSKTDASLNGKFGYRWNADESQDLQVPSSGTTSTVHPSYHVIGCSEPGWGSDLSTRKSDNLPSYLLPNNALSLRLGSYQPSMMNMFNVPDECSELSRSELNQVISKDSKTPDPTELQHSSCLFSPSQNLKVGMALGLEQTFTNGEELSLCCNPSPFHFPHFLLGSRYLKIAQQVLAEVASCAKLDDLLGGIGGEARMSFSSSCSSERGIMSVGSDEFTLCSGETKYQSHIDPQQRLETDKEKSQLLVMLQMIDCRYNQWLDQIQNVISAFNKATESVTPQLHACFALRTISVIYKNLRERITSMILLTGQQQSSECTKEQEKTFEASLIQKQWASQQMRKDQQSWRPQRGLPEKSVSVLRAWMFQNFLHPYPKDNEKRLLALKSGLTRSQVSNWFINARVRLWKPMIEEMYMEFSKQSRNEGATGTDCQSHQTFSRGSK</sequence>
<keyword evidence="5 8" id="KW-0371">Homeobox</keyword>
<dbReference type="InterPro" id="IPR009057">
    <property type="entry name" value="Homeodomain-like_sf"/>
</dbReference>
<dbReference type="KEGG" id="egu:105042895"/>
<evidence type="ECO:0000256" key="4">
    <source>
        <dbReference type="ARBA" id="ARBA00023125"/>
    </source>
</evidence>
<dbReference type="RefSeq" id="XP_029120445.1">
    <property type="nucleotide sequence ID" value="XM_029264612.1"/>
</dbReference>
<organism evidence="11 13">
    <name type="scientific">Elaeis guineensis var. tenera</name>
    <name type="common">Oil palm</name>
    <dbReference type="NCBI Taxonomy" id="51953"/>
    <lineage>
        <taxon>Eukaryota</taxon>
        <taxon>Viridiplantae</taxon>
        <taxon>Streptophyta</taxon>
        <taxon>Embryophyta</taxon>
        <taxon>Tracheophyta</taxon>
        <taxon>Spermatophyta</taxon>
        <taxon>Magnoliopsida</taxon>
        <taxon>Liliopsida</taxon>
        <taxon>Arecaceae</taxon>
        <taxon>Arecoideae</taxon>
        <taxon>Cocoseae</taxon>
        <taxon>Elaeidinae</taxon>
        <taxon>Elaeis</taxon>
    </lineage>
</organism>
<protein>
    <submittedName>
        <fullName evidence="12 13">Homeobox protein ATH1</fullName>
    </submittedName>
</protein>
<dbReference type="InterPro" id="IPR006563">
    <property type="entry name" value="POX_dom"/>
</dbReference>
<dbReference type="Gene3D" id="1.10.10.60">
    <property type="entry name" value="Homeodomain-like"/>
    <property type="match status" value="1"/>
</dbReference>
<evidence type="ECO:0000256" key="9">
    <source>
        <dbReference type="SAM" id="MobiDB-lite"/>
    </source>
</evidence>
<dbReference type="RefSeq" id="XP_073108941.1">
    <property type="nucleotide sequence ID" value="XM_073252840.1"/>
</dbReference>
<dbReference type="SMART" id="SM00574">
    <property type="entry name" value="POX"/>
    <property type="match status" value="1"/>
</dbReference>
<evidence type="ECO:0000256" key="6">
    <source>
        <dbReference type="ARBA" id="ARBA00023163"/>
    </source>
</evidence>
<dbReference type="RefSeq" id="XP_073108943.1">
    <property type="nucleotide sequence ID" value="XM_073252842.1"/>
</dbReference>